<dbReference type="Proteomes" id="UP000622552">
    <property type="component" value="Unassembled WGS sequence"/>
</dbReference>
<dbReference type="InterPro" id="IPR001279">
    <property type="entry name" value="Metallo-B-lactamas"/>
</dbReference>
<dbReference type="Pfam" id="PF00753">
    <property type="entry name" value="Lactamase_B"/>
    <property type="match status" value="1"/>
</dbReference>
<dbReference type="InterPro" id="IPR036866">
    <property type="entry name" value="RibonucZ/Hydroxyglut_hydro"/>
</dbReference>
<dbReference type="SUPFAM" id="SSF56281">
    <property type="entry name" value="Metallo-hydrolase/oxidoreductase"/>
    <property type="match status" value="1"/>
</dbReference>
<evidence type="ECO:0000313" key="2">
    <source>
        <dbReference type="EMBL" id="MBG6139133.1"/>
    </source>
</evidence>
<dbReference type="SMART" id="SM00849">
    <property type="entry name" value="Lactamase_B"/>
    <property type="match status" value="1"/>
</dbReference>
<proteinExistence type="predicted"/>
<reference evidence="2" key="1">
    <citation type="submission" date="2020-11" db="EMBL/GenBank/DDBJ databases">
        <title>Sequencing the genomes of 1000 actinobacteria strains.</title>
        <authorList>
            <person name="Klenk H.-P."/>
        </authorList>
    </citation>
    <scope>NUCLEOTIDE SEQUENCE</scope>
    <source>
        <strain evidence="2">DSM 45356</strain>
    </source>
</reference>
<gene>
    <name evidence="2" type="ORF">IW245_005327</name>
</gene>
<comment type="caution">
    <text evidence="2">The sequence shown here is derived from an EMBL/GenBank/DDBJ whole genome shotgun (WGS) entry which is preliminary data.</text>
</comment>
<organism evidence="2 3">
    <name type="scientific">Longispora fulva</name>
    <dbReference type="NCBI Taxonomy" id="619741"/>
    <lineage>
        <taxon>Bacteria</taxon>
        <taxon>Bacillati</taxon>
        <taxon>Actinomycetota</taxon>
        <taxon>Actinomycetes</taxon>
        <taxon>Micromonosporales</taxon>
        <taxon>Micromonosporaceae</taxon>
        <taxon>Longispora</taxon>
    </lineage>
</organism>
<keyword evidence="2" id="KW-0378">Hydrolase</keyword>
<protein>
    <submittedName>
        <fullName evidence="2">Glyoxylase-like metal-dependent hydrolase (Beta-lactamase superfamily II)</fullName>
    </submittedName>
</protein>
<keyword evidence="3" id="KW-1185">Reference proteome</keyword>
<name>A0A8J7GLS5_9ACTN</name>
<dbReference type="AlphaFoldDB" id="A0A8J7GLS5"/>
<dbReference type="RefSeq" id="WP_197005819.1">
    <property type="nucleotide sequence ID" value="NZ_BONS01000012.1"/>
</dbReference>
<evidence type="ECO:0000259" key="1">
    <source>
        <dbReference type="SMART" id="SM00849"/>
    </source>
</evidence>
<evidence type="ECO:0000313" key="3">
    <source>
        <dbReference type="Proteomes" id="UP000622552"/>
    </source>
</evidence>
<sequence>MSAKTESLIDLRDPRPVAGDLDVRGPRPVPGDLDVRWIHGAPGEPPLQAHHYAEHTVILRQGKAVNYEAPFLYLLFGEERALLLDTGATEDPAAFPLRATVDRLVAEWLERHPRAGYQLVVAHTHGHHDHVAADPQFADRPDTTVVPRDAEAVRAFFGFEEWPNGTATLDLGGRVLEILGTPGHHEASITVYDPWTGILLTGDTVLPGRVFVFDPAGFRASLDRLLAFAEHRTVTHVLGCHVELTTRRGRLYPIGAGYQPRERALAMTLGQVAALRDAAAAITGKRGVFRHPDFVIYQEPQRRHLVGLLVRGRAYQLRARLGWR</sequence>
<dbReference type="Gene3D" id="3.60.15.10">
    <property type="entry name" value="Ribonuclease Z/Hydroxyacylglutathione hydrolase-like"/>
    <property type="match status" value="1"/>
</dbReference>
<feature type="domain" description="Metallo-beta-lactamase" evidence="1">
    <location>
        <begin position="69"/>
        <end position="241"/>
    </location>
</feature>
<dbReference type="PANTHER" id="PTHR42951:SF4">
    <property type="entry name" value="ACYL-COENZYME A THIOESTERASE MBLAC2"/>
    <property type="match status" value="1"/>
</dbReference>
<accession>A0A8J7GLS5</accession>
<dbReference type="PANTHER" id="PTHR42951">
    <property type="entry name" value="METALLO-BETA-LACTAMASE DOMAIN-CONTAINING"/>
    <property type="match status" value="1"/>
</dbReference>
<dbReference type="InterPro" id="IPR050855">
    <property type="entry name" value="NDM-1-like"/>
</dbReference>
<dbReference type="EMBL" id="JADOUF010000001">
    <property type="protein sequence ID" value="MBG6139133.1"/>
    <property type="molecule type" value="Genomic_DNA"/>
</dbReference>
<dbReference type="GO" id="GO:0016787">
    <property type="term" value="F:hydrolase activity"/>
    <property type="evidence" value="ECO:0007669"/>
    <property type="project" value="UniProtKB-KW"/>
</dbReference>